<accession>A0A0W7WIJ5</accession>
<organism evidence="3 4">
    <name type="scientific">Pseudoponticoccus marisrubri</name>
    <dbReference type="NCBI Taxonomy" id="1685382"/>
    <lineage>
        <taxon>Bacteria</taxon>
        <taxon>Pseudomonadati</taxon>
        <taxon>Pseudomonadota</taxon>
        <taxon>Alphaproteobacteria</taxon>
        <taxon>Rhodobacterales</taxon>
        <taxon>Roseobacteraceae</taxon>
        <taxon>Pseudoponticoccus</taxon>
    </lineage>
</organism>
<evidence type="ECO:0000313" key="4">
    <source>
        <dbReference type="Proteomes" id="UP000054396"/>
    </source>
</evidence>
<dbReference type="Gene3D" id="2.30.180.10">
    <property type="entry name" value="FAS1 domain"/>
    <property type="match status" value="1"/>
</dbReference>
<dbReference type="InterPro" id="IPR050904">
    <property type="entry name" value="Adhesion/Biosynth-related"/>
</dbReference>
<dbReference type="RefSeq" id="WP_058862274.1">
    <property type="nucleotide sequence ID" value="NZ_LPXO01000006.1"/>
</dbReference>
<dbReference type="PROSITE" id="PS50213">
    <property type="entry name" value="FAS1"/>
    <property type="match status" value="1"/>
</dbReference>
<keyword evidence="4" id="KW-1185">Reference proteome</keyword>
<dbReference type="SMART" id="SM00554">
    <property type="entry name" value="FAS1"/>
    <property type="match status" value="1"/>
</dbReference>
<dbReference type="SUPFAM" id="SSF82153">
    <property type="entry name" value="FAS1 domain"/>
    <property type="match status" value="1"/>
</dbReference>
<proteinExistence type="predicted"/>
<sequence length="159" mass="16338">MLRRTYLALTAATFLATPALAGGHSMDIVDTAANAGTFETLLAAATAAGLVDTLKSEGPFTVFAPTDEAFAALPEGTVDTLLMPENKDQLTAVLTYHVVPGKVMSSDLSNNMMATTVQGSDVTIMTEGGVTVDGANVVQADIEASNGVIHVIDGVILPE</sequence>
<dbReference type="EMBL" id="LPXO01000006">
    <property type="protein sequence ID" value="KUF10434.1"/>
    <property type="molecule type" value="Genomic_DNA"/>
</dbReference>
<feature type="chain" id="PRO_5006936352" evidence="1">
    <location>
        <begin position="22"/>
        <end position="159"/>
    </location>
</feature>
<dbReference type="PANTHER" id="PTHR10900:SF77">
    <property type="entry name" value="FI19380P1"/>
    <property type="match status" value="1"/>
</dbReference>
<dbReference type="Pfam" id="PF02469">
    <property type="entry name" value="Fasciclin"/>
    <property type="match status" value="1"/>
</dbReference>
<dbReference type="InterPro" id="IPR000782">
    <property type="entry name" value="FAS1_domain"/>
</dbReference>
<keyword evidence="1" id="KW-0732">Signal</keyword>
<evidence type="ECO:0000256" key="1">
    <source>
        <dbReference type="SAM" id="SignalP"/>
    </source>
</evidence>
<evidence type="ECO:0000313" key="3">
    <source>
        <dbReference type="EMBL" id="KUF10434.1"/>
    </source>
</evidence>
<comment type="caution">
    <text evidence="3">The sequence shown here is derived from an EMBL/GenBank/DDBJ whole genome shotgun (WGS) entry which is preliminary data.</text>
</comment>
<name>A0A0W7WIJ5_9RHOB</name>
<feature type="domain" description="FAS1" evidence="2">
    <location>
        <begin position="25"/>
        <end position="156"/>
    </location>
</feature>
<evidence type="ECO:0000259" key="2">
    <source>
        <dbReference type="PROSITE" id="PS50213"/>
    </source>
</evidence>
<dbReference type="AlphaFoldDB" id="A0A0W7WIJ5"/>
<dbReference type="Proteomes" id="UP000054396">
    <property type="component" value="Unassembled WGS sequence"/>
</dbReference>
<dbReference type="STRING" id="1685382.AVJ23_11115"/>
<dbReference type="GO" id="GO:0005615">
    <property type="term" value="C:extracellular space"/>
    <property type="evidence" value="ECO:0007669"/>
    <property type="project" value="TreeGrafter"/>
</dbReference>
<protein>
    <submittedName>
        <fullName evidence="3">Nex18 symbiotically induced protein</fullName>
    </submittedName>
</protein>
<dbReference type="InterPro" id="IPR036378">
    <property type="entry name" value="FAS1_dom_sf"/>
</dbReference>
<reference evidence="3 4" key="1">
    <citation type="submission" date="2015-12" db="EMBL/GenBank/DDBJ databases">
        <authorList>
            <person name="Shamseldin A."/>
            <person name="Moawad H."/>
            <person name="Abd El-Rahim W.M."/>
            <person name="Sadowsky M.J."/>
        </authorList>
    </citation>
    <scope>NUCLEOTIDE SEQUENCE [LARGE SCALE GENOMIC DNA]</scope>
    <source>
        <strain evidence="3 4">SJ5A-1</strain>
    </source>
</reference>
<dbReference type="OrthoDB" id="9800666at2"/>
<gene>
    <name evidence="3" type="ORF">AVJ23_11115</name>
</gene>
<dbReference type="PANTHER" id="PTHR10900">
    <property type="entry name" value="PERIOSTIN-RELATED"/>
    <property type="match status" value="1"/>
</dbReference>
<feature type="signal peptide" evidence="1">
    <location>
        <begin position="1"/>
        <end position="21"/>
    </location>
</feature>
<dbReference type="FunFam" id="2.30.180.10:FF:000019">
    <property type="entry name" value="Cell surface lipoprotein"/>
    <property type="match status" value="1"/>
</dbReference>